<accession>A0A0W1RWN5</accession>
<dbReference type="InterPro" id="IPR010095">
    <property type="entry name" value="Cas12f1-like_TNB"/>
</dbReference>
<keyword evidence="1" id="KW-0238">DNA-binding</keyword>
<proteinExistence type="predicted"/>
<dbReference type="NCBIfam" id="NF040570">
    <property type="entry name" value="guided_TnpB"/>
    <property type="match status" value="1"/>
</dbReference>
<evidence type="ECO:0000259" key="2">
    <source>
        <dbReference type="Pfam" id="PF07282"/>
    </source>
</evidence>
<organism evidence="3 4">
    <name type="scientific">Haloferax profundi</name>
    <dbReference type="NCBI Taxonomy" id="1544718"/>
    <lineage>
        <taxon>Archaea</taxon>
        <taxon>Methanobacteriati</taxon>
        <taxon>Methanobacteriota</taxon>
        <taxon>Stenosarchaea group</taxon>
        <taxon>Halobacteria</taxon>
        <taxon>Halobacteriales</taxon>
        <taxon>Haloferacaceae</taxon>
        <taxon>Haloferax</taxon>
    </lineage>
</organism>
<dbReference type="EMBL" id="LOPV01000475">
    <property type="protein sequence ID" value="KTG18038.1"/>
    <property type="molecule type" value="Genomic_DNA"/>
</dbReference>
<dbReference type="NCBIfam" id="TIGR01766">
    <property type="entry name" value="IS200/IS605 family accessory protein TnpB-like domain"/>
    <property type="match status" value="1"/>
</dbReference>
<protein>
    <submittedName>
        <fullName evidence="3">Transposase</fullName>
    </submittedName>
</protein>
<dbReference type="AlphaFoldDB" id="A0A0W1RWN5"/>
<evidence type="ECO:0000313" key="3">
    <source>
        <dbReference type="EMBL" id="KTG18038.1"/>
    </source>
</evidence>
<feature type="domain" description="Cas12f1-like TNB" evidence="2">
    <location>
        <begin position="297"/>
        <end position="363"/>
    </location>
</feature>
<gene>
    <name evidence="3" type="ORF">AUR66_18355</name>
</gene>
<sequence>MDDYLRRTAITRLSVSDEQADVLEATISDWKHGATLASQFGWQENEGSKYGLQKLAYDDVREETRLGSQHAILATHQAASALTGVRELKDNGRKVSCPEFTSPTIKYDANTLTLFDDNTVSLTTIENRVRCELVLPKDDDGYQYQFLNDDAWSVTESTLTARDGDYFLHLGFRKPNPFDKDESPAEDRTVLGVDLGIEHLAVTSTAHFESGTKLVHDHEQFEQVRGGLQQTGTQSAHRTLVGRDDREERYSRDKLHRVSNAIIEEAVGYECSHIVFEDLSYIRDGMPNAKKFHQWAHQKLISFVTYKAEALGIRIEFVDAAYTSQRCSECGHTSRGNRPVQAHFECTKCGKTLHADYNAAKNIGWRFVRRGLNDSRRTGNSQLALKSGTVRPNRGFIPYSVPS</sequence>
<comment type="caution">
    <text evidence="3">The sequence shown here is derived from an EMBL/GenBank/DDBJ whole genome shotgun (WGS) entry which is preliminary data.</text>
</comment>
<reference evidence="3 4" key="1">
    <citation type="submission" date="2015-12" db="EMBL/GenBank/DDBJ databases">
        <title>Haloferax profundi sp. nov. isolated from the Discovery deep brine-seawater interface in the Red Sea.</title>
        <authorList>
            <person name="Zhang G."/>
            <person name="Stingl U."/>
            <person name="Rashid M."/>
        </authorList>
    </citation>
    <scope>NUCLEOTIDE SEQUENCE [LARGE SCALE GENOMIC DNA]</scope>
    <source>
        <strain evidence="3 4">SB29</strain>
    </source>
</reference>
<dbReference type="Pfam" id="PF07282">
    <property type="entry name" value="Cas12f1-like_TNB"/>
    <property type="match status" value="1"/>
</dbReference>
<name>A0A0W1RWN5_9EURY</name>
<keyword evidence="4" id="KW-1185">Reference proteome</keyword>
<evidence type="ECO:0000256" key="1">
    <source>
        <dbReference type="ARBA" id="ARBA00023125"/>
    </source>
</evidence>
<dbReference type="GO" id="GO:0003677">
    <property type="term" value="F:DNA binding"/>
    <property type="evidence" value="ECO:0007669"/>
    <property type="project" value="UniProtKB-KW"/>
</dbReference>
<evidence type="ECO:0000313" key="4">
    <source>
        <dbReference type="Proteomes" id="UP000053157"/>
    </source>
</evidence>
<dbReference type="Proteomes" id="UP000053157">
    <property type="component" value="Unassembled WGS sequence"/>
</dbReference>